<dbReference type="GO" id="GO:0016832">
    <property type="term" value="F:aldehyde-lyase activity"/>
    <property type="evidence" value="ECO:0007669"/>
    <property type="project" value="InterPro"/>
</dbReference>
<keyword evidence="5" id="KW-1185">Reference proteome</keyword>
<dbReference type="InterPro" id="IPR013785">
    <property type="entry name" value="Aldolase_TIM"/>
</dbReference>
<gene>
    <name evidence="4" type="ORF">QNH39_01200</name>
</gene>
<dbReference type="KEGG" id="nnv:QNH39_01200"/>
<reference evidence="4" key="1">
    <citation type="submission" date="2023-05" db="EMBL/GenBank/DDBJ databases">
        <title>Comparative genomics of Bacillaceae isolates and their secondary metabolite potential.</title>
        <authorList>
            <person name="Song L."/>
            <person name="Nielsen L.J."/>
            <person name="Mohite O."/>
            <person name="Xu X."/>
            <person name="Weber T."/>
            <person name="Kovacs A.T."/>
        </authorList>
    </citation>
    <scope>NUCLEOTIDE SEQUENCE</scope>
    <source>
        <strain evidence="4">XLM17</strain>
    </source>
</reference>
<protein>
    <submittedName>
        <fullName evidence="4">Transaldolase family protein</fullName>
    </submittedName>
</protein>
<dbReference type="AlphaFoldDB" id="A0AA95MM45"/>
<dbReference type="InterPro" id="IPR018225">
    <property type="entry name" value="Transaldolase_AS"/>
</dbReference>
<evidence type="ECO:0000256" key="1">
    <source>
        <dbReference type="ARBA" id="ARBA00004496"/>
    </source>
</evidence>
<dbReference type="EMBL" id="CP126114">
    <property type="protein sequence ID" value="WHY86542.1"/>
    <property type="molecule type" value="Genomic_DNA"/>
</dbReference>
<dbReference type="GO" id="GO:0005975">
    <property type="term" value="P:carbohydrate metabolic process"/>
    <property type="evidence" value="ECO:0007669"/>
    <property type="project" value="InterPro"/>
</dbReference>
<organism evidence="4 5">
    <name type="scientific">Neobacillus novalis</name>
    <dbReference type="NCBI Taxonomy" id="220687"/>
    <lineage>
        <taxon>Bacteria</taxon>
        <taxon>Bacillati</taxon>
        <taxon>Bacillota</taxon>
        <taxon>Bacilli</taxon>
        <taxon>Bacillales</taxon>
        <taxon>Bacillaceae</taxon>
        <taxon>Neobacillus</taxon>
    </lineage>
</organism>
<dbReference type="FunFam" id="3.20.20.70:FF:000018">
    <property type="entry name" value="Probable transaldolase"/>
    <property type="match status" value="1"/>
</dbReference>
<dbReference type="Gene3D" id="3.20.20.70">
    <property type="entry name" value="Aldolase class I"/>
    <property type="match status" value="1"/>
</dbReference>
<dbReference type="InterPro" id="IPR001585">
    <property type="entry name" value="TAL/FSA"/>
</dbReference>
<accession>A0AA95MM45</accession>
<dbReference type="SUPFAM" id="SSF51569">
    <property type="entry name" value="Aldolase"/>
    <property type="match status" value="1"/>
</dbReference>
<dbReference type="RefSeq" id="WP_066094909.1">
    <property type="nucleotide sequence ID" value="NZ_CP126114.1"/>
</dbReference>
<dbReference type="PANTHER" id="PTHR10683:SF36">
    <property type="entry name" value="TRANSALDOLASE"/>
    <property type="match status" value="1"/>
</dbReference>
<dbReference type="PANTHER" id="PTHR10683">
    <property type="entry name" value="TRANSALDOLASE"/>
    <property type="match status" value="1"/>
</dbReference>
<evidence type="ECO:0000313" key="5">
    <source>
        <dbReference type="Proteomes" id="UP001178288"/>
    </source>
</evidence>
<dbReference type="Proteomes" id="UP001178288">
    <property type="component" value="Chromosome"/>
</dbReference>
<sequence length="226" mass="24739">MRLYIDSADVEKIAKLNEYFPIAGVTTNPSIIVKENRPFLEQLKEIREVIGEEKELFVQVIGDTAEEMMEEANYITSKIPGNVVIKIPATVEGIKAIKLLSAEQIPTLATTIYTAFQALIAAMAGANYVAPYVNRIDNLTGNGVNVVAEIAELFAAYQLPTEILAASFKNVQQVHDVCLAGAHTVTVSPDLIEKFLSFPATPADVSAFKEQWQNAYGINKTTLFNS</sequence>
<comment type="subcellular location">
    <subcellularLocation>
        <location evidence="1">Cytoplasm</location>
    </subcellularLocation>
</comment>
<name>A0AA95MM45_9BACI</name>
<dbReference type="GO" id="GO:0005737">
    <property type="term" value="C:cytoplasm"/>
    <property type="evidence" value="ECO:0007669"/>
    <property type="project" value="UniProtKB-SubCell"/>
</dbReference>
<evidence type="ECO:0000256" key="3">
    <source>
        <dbReference type="ARBA" id="ARBA00023270"/>
    </source>
</evidence>
<evidence type="ECO:0000313" key="4">
    <source>
        <dbReference type="EMBL" id="WHY86542.1"/>
    </source>
</evidence>
<dbReference type="PROSITE" id="PS01054">
    <property type="entry name" value="TRANSALDOLASE_1"/>
    <property type="match status" value="1"/>
</dbReference>
<dbReference type="PROSITE" id="PS00958">
    <property type="entry name" value="TRANSALDOLASE_2"/>
    <property type="match status" value="1"/>
</dbReference>
<keyword evidence="2" id="KW-0963">Cytoplasm</keyword>
<dbReference type="InterPro" id="IPR033919">
    <property type="entry name" value="TSA/FSA_arc/bac"/>
</dbReference>
<proteinExistence type="predicted"/>
<keyword evidence="3" id="KW-0704">Schiff base</keyword>
<dbReference type="Pfam" id="PF00923">
    <property type="entry name" value="TAL_FSA"/>
    <property type="match status" value="1"/>
</dbReference>
<dbReference type="CDD" id="cd00956">
    <property type="entry name" value="Transaldolase_FSA"/>
    <property type="match status" value="1"/>
</dbReference>
<evidence type="ECO:0000256" key="2">
    <source>
        <dbReference type="ARBA" id="ARBA00022490"/>
    </source>
</evidence>